<feature type="transmembrane region" description="Helical" evidence="2">
    <location>
        <begin position="150"/>
        <end position="170"/>
    </location>
</feature>
<keyword evidence="2" id="KW-0812">Transmembrane</keyword>
<comment type="caution">
    <text evidence="3">The sequence shown here is derived from an EMBL/GenBank/DDBJ whole genome shotgun (WGS) entry which is preliminary data.</text>
</comment>
<feature type="transmembrane region" description="Helical" evidence="2">
    <location>
        <begin position="243"/>
        <end position="261"/>
    </location>
</feature>
<reference evidence="3" key="1">
    <citation type="journal article" date="2014" name="Int. J. Syst. Evol. Microbiol.">
        <title>Complete genome sequence of Corynebacterium casei LMG S-19264T (=DSM 44701T), isolated from a smear-ripened cheese.</title>
        <authorList>
            <consortium name="US DOE Joint Genome Institute (JGI-PGF)"/>
            <person name="Walter F."/>
            <person name="Albersmeier A."/>
            <person name="Kalinowski J."/>
            <person name="Ruckert C."/>
        </authorList>
    </citation>
    <scope>NUCLEOTIDE SEQUENCE</scope>
    <source>
        <strain evidence="3">JCM 3091</strain>
    </source>
</reference>
<keyword evidence="2" id="KW-0472">Membrane</keyword>
<feature type="transmembrane region" description="Helical" evidence="2">
    <location>
        <begin position="87"/>
        <end position="111"/>
    </location>
</feature>
<accession>A0A8J3BRZ1</accession>
<dbReference type="RefSeq" id="WP_189114411.1">
    <property type="nucleotide sequence ID" value="NZ_BMQC01000007.1"/>
</dbReference>
<dbReference type="EMBL" id="BMQC01000007">
    <property type="protein sequence ID" value="GGK30973.1"/>
    <property type="molecule type" value="Genomic_DNA"/>
</dbReference>
<feature type="transmembrane region" description="Helical" evidence="2">
    <location>
        <begin position="303"/>
        <end position="325"/>
    </location>
</feature>
<organism evidence="3 4">
    <name type="scientific">Pilimelia terevasa</name>
    <dbReference type="NCBI Taxonomy" id="53372"/>
    <lineage>
        <taxon>Bacteria</taxon>
        <taxon>Bacillati</taxon>
        <taxon>Actinomycetota</taxon>
        <taxon>Actinomycetes</taxon>
        <taxon>Micromonosporales</taxon>
        <taxon>Micromonosporaceae</taxon>
        <taxon>Pilimelia</taxon>
    </lineage>
</organism>
<protein>
    <submittedName>
        <fullName evidence="3">Uncharacterized protein</fullName>
    </submittedName>
</protein>
<name>A0A8J3BRZ1_9ACTN</name>
<feature type="transmembrane region" description="Helical" evidence="2">
    <location>
        <begin position="273"/>
        <end position="291"/>
    </location>
</feature>
<evidence type="ECO:0000256" key="2">
    <source>
        <dbReference type="SAM" id="Phobius"/>
    </source>
</evidence>
<evidence type="ECO:0000313" key="4">
    <source>
        <dbReference type="Proteomes" id="UP000662200"/>
    </source>
</evidence>
<evidence type="ECO:0000313" key="3">
    <source>
        <dbReference type="EMBL" id="GGK30973.1"/>
    </source>
</evidence>
<gene>
    <name evidence="3" type="ORF">GCM10010124_24780</name>
</gene>
<keyword evidence="2" id="KW-1133">Transmembrane helix</keyword>
<evidence type="ECO:0000256" key="1">
    <source>
        <dbReference type="SAM" id="MobiDB-lite"/>
    </source>
</evidence>
<feature type="transmembrane region" description="Helical" evidence="2">
    <location>
        <begin position="176"/>
        <end position="197"/>
    </location>
</feature>
<reference evidence="3" key="2">
    <citation type="submission" date="2020-09" db="EMBL/GenBank/DDBJ databases">
        <authorList>
            <person name="Sun Q."/>
            <person name="Ohkuma M."/>
        </authorList>
    </citation>
    <scope>NUCLEOTIDE SEQUENCE</scope>
    <source>
        <strain evidence="3">JCM 3091</strain>
    </source>
</reference>
<dbReference type="AlphaFoldDB" id="A0A8J3BRZ1"/>
<keyword evidence="4" id="KW-1185">Reference proteome</keyword>
<feature type="transmembrane region" description="Helical" evidence="2">
    <location>
        <begin position="126"/>
        <end position="143"/>
    </location>
</feature>
<dbReference type="Proteomes" id="UP000662200">
    <property type="component" value="Unassembled WGS sequence"/>
</dbReference>
<sequence>MSPLERRYRRALRLLPDDYRRRWEEDMVATFLEAAYAAHPDGRDGVELGGPGRAELASVAGLALRLRLGGDGAPARAVLWGAAVRRVALVGLLAGTVTGVVGAGAAVWAGLGPAPPPAEFGSTWQILWRLSALLWLPAFAALLTGHRRAAAGTAAAAFLPALAGAAAALAGTGGAFALSTGYGVLFDALPLAALAAFHADAPAVRHRPWMWAAAGGVLALPAYTALARTVPGGDAVVPLLTDWAGLWCAGLTAAAVVGLASRGRGLGRPPWRRALLVLGLAAAGLRLTSLADHLRFSAPVVPAHLPALVGLLQLGALVAALAALAGTARGPRDRPAGGRAASAAHQPIGSASPSV</sequence>
<proteinExistence type="predicted"/>
<feature type="region of interest" description="Disordered" evidence="1">
    <location>
        <begin position="329"/>
        <end position="355"/>
    </location>
</feature>
<feature type="transmembrane region" description="Helical" evidence="2">
    <location>
        <begin position="209"/>
        <end position="231"/>
    </location>
</feature>